<feature type="region of interest" description="Disordered" evidence="4">
    <location>
        <begin position="372"/>
        <end position="396"/>
    </location>
</feature>
<accession>A0AAN6JQ52</accession>
<dbReference type="PANTHER" id="PTHR16193:SF0">
    <property type="entry name" value="TETRATRICOPEPTIDE REPEAT PROTEIN 27"/>
    <property type="match status" value="1"/>
</dbReference>
<feature type="compositionally biased region" description="Basic and acidic residues" evidence="4">
    <location>
        <begin position="1586"/>
        <end position="1600"/>
    </location>
</feature>
<dbReference type="InterPro" id="IPR044244">
    <property type="entry name" value="TTC27/Emw1"/>
</dbReference>
<feature type="transmembrane region" description="Helical" evidence="5">
    <location>
        <begin position="1415"/>
        <end position="1440"/>
    </location>
</feature>
<evidence type="ECO:0000313" key="6">
    <source>
        <dbReference type="EMBL" id="KAK0546558.1"/>
    </source>
</evidence>
<dbReference type="Gene3D" id="1.20.58.340">
    <property type="entry name" value="Magnesium transport protein CorA, transmembrane region"/>
    <property type="match status" value="1"/>
</dbReference>
<gene>
    <name evidence="6" type="ORF">OC846_005205</name>
</gene>
<organism evidence="6 7">
    <name type="scientific">Tilletia horrida</name>
    <dbReference type="NCBI Taxonomy" id="155126"/>
    <lineage>
        <taxon>Eukaryota</taxon>
        <taxon>Fungi</taxon>
        <taxon>Dikarya</taxon>
        <taxon>Basidiomycota</taxon>
        <taxon>Ustilaginomycotina</taxon>
        <taxon>Exobasidiomycetes</taxon>
        <taxon>Tilletiales</taxon>
        <taxon>Tilletiaceae</taxon>
        <taxon>Tilletia</taxon>
    </lineage>
</organism>
<keyword evidence="5" id="KW-0472">Membrane</keyword>
<sequence>MSSAVLNNVECELITLTPSSSTQADSLAVLTARSTQLEDVLSSPLALILLAPFAQDLLSSQSPTDFSKVEMPSLEESQHIDTLSIAIASLHAFIQLNWTGPDIQLTSAQAILKALPNEQQTPAQIEDKLRHAALDALTWAGEPAYHLCRDPFYLLFALKLLDSLLAAASTLASAPWWRLRAATVHSHILDEPVPYGSDILNPVDSLLSRLSADAASNPSKKLAQHLHALLILERGLATQRMGKEKEAAEQFVQAAKAHSFPYQLSGALGKRTKFQKEEKVQLILLAESDATSYDAQLYARNKGEEDNSNGRSADGEVVEQKEESTSKSQEEDLSQQNPANWGWQTAPDPEQDPNMPSTYLLNDDTLLEQTAFTSSTSSPAVAADSGTNPSPLAHIDPANQPALFPLDQSILLALSLSVRNTSPSNGLTASEISAFVARVLPDPRNWSVHTMALLLRSRLESSRTRTVERSVLQLQALIDQMPTSDSSARERLAYFHALELPSRWEMQSELAKRYASIGVTRSALEIFERIEMWEQVVQCLGSLGRQEEAIEVVRDLLEGKKVEPDLDISRRRQQHQDGSSAADTKRLPYAREAKLWCLLGDVEPLKAREHYEQAWQVSRHSSPRAARSLGGYYFARQDYVQSAHWLKAALRTNPLYSRSWFILGCALMRLENWADAAIAFGRCVALVEDDGESWNNLASCYLRMGESAADRMDRAQDAAEEDGDVHFVGDDEDARSEQSFVTDSAIEMGGRADGYPMSTPGLPHRSLHERADARTVTGGPATPYRLRLLAHKALQHATRYSNDSWRVWANFMFVSVDAGMMGDACRALGKTVELRSKGAKNEREKADAVDYDVLDRLVDVVTRADSSEQASGEDAALAAAAATPAAVSPHEGVGLQRAVENLFENVLLNRISTSARLWRTYAKLLMWKRNYEGCLAAHMEAYRHSAGRTEDEVSASSDRASSTPAGRLAKWREDLQEVEDLVDLMENLGTRTRPVEASEGGGEKEKEIMPDWKFKARSLVRLFMGRHKELYSEEAEWERLVELRERLRPFTTLSRTPAASIRIDFSSCSLASSSSSTSSSPSSNTRLRPRPFSTSSRSAAGASSSAQPGYIGVSSPPTSSLSNELNLRCTVLTASGIKSVSGAFRKLDLCLEHGLEPRDLRKVDSRIPNVVPTILARRQAFLVNILHIRALIKSDKVFLFDSYGSSDTALHSAFVYNLEHNLRAPPSSNKLPFEFRALETALSSALDALRSELYLTSDMVHHLLESLDNRINRENLSMLLQYSRKVNTFLRRAQSVKAAAAEVLENDDDMALMYLTDSQQRSHPRDPAKDGVEELELLLESFDKQVEEVVYEAENMSSNIQNTQEVVELILDSNRNDLLNLDLRTSLTTLAVSSGTLLSGIFGMNLVSHFESHPFAFYAVSGMVGCVTLTVMALGWRLLAKLRRVGLHHKSSTWWWGGTGVGTGTSGSAKALAGGDVMAIANAHAQAQERVRARIDAKIQAKLAASAASEASAKTSAAARASSSASSSASSQSEPMHDFFASNTGAEAQDSPTGSSTSTWSAGKKASDTAGTSKSDASASGAASPHGDKEQSRKQKEEKIAAAVAARVKKESGPI</sequence>
<evidence type="ECO:0000256" key="1">
    <source>
        <dbReference type="ARBA" id="ARBA00009765"/>
    </source>
</evidence>
<dbReference type="Gene3D" id="2.40.128.330">
    <property type="match status" value="1"/>
</dbReference>
<feature type="region of interest" description="Disordered" evidence="4">
    <location>
        <begin position="947"/>
        <end position="967"/>
    </location>
</feature>
<feature type="compositionally biased region" description="Polar residues" evidence="4">
    <location>
        <begin position="954"/>
        <end position="964"/>
    </location>
</feature>
<feature type="region of interest" description="Disordered" evidence="4">
    <location>
        <begin position="301"/>
        <end position="360"/>
    </location>
</feature>
<dbReference type="Proteomes" id="UP001176517">
    <property type="component" value="Unassembled WGS sequence"/>
</dbReference>
<evidence type="ECO:0000256" key="4">
    <source>
        <dbReference type="SAM" id="MobiDB-lite"/>
    </source>
</evidence>
<dbReference type="Gene3D" id="1.25.40.10">
    <property type="entry name" value="Tetratricopeptide repeat domain"/>
    <property type="match status" value="1"/>
</dbReference>
<proteinExistence type="inferred from homology"/>
<comment type="similarity">
    <text evidence="1">Belongs to the CorA metal ion transporter (MIT) (TC 1.A.35) family.</text>
</comment>
<evidence type="ECO:0000256" key="2">
    <source>
        <dbReference type="ARBA" id="ARBA00022737"/>
    </source>
</evidence>
<evidence type="ECO:0000256" key="3">
    <source>
        <dbReference type="ARBA" id="ARBA00022803"/>
    </source>
</evidence>
<dbReference type="SMART" id="SM00028">
    <property type="entry name" value="TPR"/>
    <property type="match status" value="4"/>
</dbReference>
<keyword evidence="5" id="KW-1133">Transmembrane helix</keyword>
<dbReference type="Pfam" id="PF22099">
    <property type="entry name" value="MRS2-like"/>
    <property type="match status" value="1"/>
</dbReference>
<feature type="compositionally biased region" description="Polar residues" evidence="4">
    <location>
        <begin position="1543"/>
        <end position="1561"/>
    </location>
</feature>
<feature type="compositionally biased region" description="Polar residues" evidence="4">
    <location>
        <begin position="372"/>
        <end position="390"/>
    </location>
</feature>
<dbReference type="CDD" id="cd12823">
    <property type="entry name" value="Mrs2_Mfm1p-like"/>
    <property type="match status" value="1"/>
</dbReference>
<dbReference type="EMBL" id="JAPDMZ010000188">
    <property type="protein sequence ID" value="KAK0546558.1"/>
    <property type="molecule type" value="Genomic_DNA"/>
</dbReference>
<feature type="compositionally biased region" description="Basic and acidic residues" evidence="4">
    <location>
        <begin position="318"/>
        <end position="330"/>
    </location>
</feature>
<dbReference type="InterPro" id="IPR019734">
    <property type="entry name" value="TPR_rpt"/>
</dbReference>
<name>A0AAN6JQ52_9BASI</name>
<protein>
    <recommendedName>
        <fullName evidence="8">Magnesium transporter</fullName>
    </recommendedName>
</protein>
<dbReference type="InterPro" id="IPR011990">
    <property type="entry name" value="TPR-like_helical_dom_sf"/>
</dbReference>
<feature type="region of interest" description="Disordered" evidence="4">
    <location>
        <begin position="1543"/>
        <end position="1615"/>
    </location>
</feature>
<comment type="caution">
    <text evidence="6">The sequence shown here is derived from an EMBL/GenBank/DDBJ whole genome shotgun (WGS) entry which is preliminary data.</text>
</comment>
<keyword evidence="2" id="KW-0677">Repeat</keyword>
<keyword evidence="3" id="KW-0802">TPR repeat</keyword>
<keyword evidence="7" id="KW-1185">Reference proteome</keyword>
<feature type="compositionally biased region" description="Low complexity" evidence="4">
    <location>
        <begin position="1071"/>
        <end position="1083"/>
    </location>
</feature>
<evidence type="ECO:0000313" key="7">
    <source>
        <dbReference type="Proteomes" id="UP001176517"/>
    </source>
</evidence>
<feature type="compositionally biased region" description="Low complexity" evidence="4">
    <location>
        <begin position="1093"/>
        <end position="1106"/>
    </location>
</feature>
<dbReference type="InterPro" id="IPR039204">
    <property type="entry name" value="MRS2-like"/>
</dbReference>
<reference evidence="6" key="1">
    <citation type="journal article" date="2023" name="PhytoFront">
        <title>Draft Genome Resources of Seven Strains of Tilletia horrida, Causal Agent of Kernel Smut of Rice.</title>
        <authorList>
            <person name="Khanal S."/>
            <person name="Antony Babu S."/>
            <person name="Zhou X.G."/>
        </authorList>
    </citation>
    <scope>NUCLEOTIDE SEQUENCE</scope>
    <source>
        <strain evidence="6">TX6</strain>
    </source>
</reference>
<feature type="compositionally biased region" description="Polar residues" evidence="4">
    <location>
        <begin position="334"/>
        <end position="343"/>
    </location>
</feature>
<dbReference type="SUPFAM" id="SSF48452">
    <property type="entry name" value="TPR-like"/>
    <property type="match status" value="1"/>
</dbReference>
<feature type="region of interest" description="Disordered" evidence="4">
    <location>
        <begin position="1071"/>
        <end position="1122"/>
    </location>
</feature>
<keyword evidence="5" id="KW-0812">Transmembrane</keyword>
<feature type="compositionally biased region" description="Low complexity" evidence="4">
    <location>
        <begin position="1568"/>
        <end position="1584"/>
    </location>
</feature>
<evidence type="ECO:0000256" key="5">
    <source>
        <dbReference type="SAM" id="Phobius"/>
    </source>
</evidence>
<evidence type="ECO:0008006" key="8">
    <source>
        <dbReference type="Google" id="ProtNLM"/>
    </source>
</evidence>
<dbReference type="PANTHER" id="PTHR16193">
    <property type="entry name" value="TETRATRICOPEPTIDE REPEAT PROTEIN 27"/>
    <property type="match status" value="1"/>
</dbReference>